<evidence type="ECO:0000313" key="1">
    <source>
        <dbReference type="EMBL" id="ADA83801.1"/>
    </source>
</evidence>
<dbReference type="OrthoDB" id="27388at10239"/>
<keyword evidence="2" id="KW-1185">Reference proteome</keyword>
<dbReference type="Proteomes" id="UP000001896">
    <property type="component" value="Segment"/>
</dbReference>
<accession>D2XRS5</accession>
<name>D2XRS5_9CAUD</name>
<dbReference type="KEGG" id="vg:18990471"/>
<evidence type="ECO:0000313" key="2">
    <source>
        <dbReference type="Proteomes" id="UP000001896"/>
    </source>
</evidence>
<sequence>MDDNENLEVSKKLIELFNELKASGLSDEEIERLTNKSVARFRYRRGS</sequence>
<gene>
    <name evidence="1" type="primary">81</name>
    <name evidence="1" type="ORF">SKIPOLE_81</name>
</gene>
<reference evidence="1 2" key="1">
    <citation type="submission" date="2009-11" db="EMBL/GenBank/DDBJ databases">
        <authorList>
            <person name="Leuba K.D."/>
            <person name="Ko C."/>
            <person name="Russell D.A."/>
            <person name="Fritz M.J."/>
            <person name="Jacobs-Sera D."/>
            <person name="Hendrix R.W."/>
            <person name="Hatfull G.F."/>
        </authorList>
    </citation>
    <scope>NUCLEOTIDE SEQUENCE [LARGE SCALE GENOMIC DNA]</scope>
</reference>
<dbReference type="RefSeq" id="YP_009019156.1">
    <property type="nucleotide sequence ID" value="NC_023748.1"/>
</dbReference>
<dbReference type="EMBL" id="GU247132">
    <property type="protein sequence ID" value="ADA83801.1"/>
    <property type="molecule type" value="Genomic_DNA"/>
</dbReference>
<organism evidence="1 2">
    <name type="scientific">Mycobacterium phage SkiPole</name>
    <dbReference type="NCBI Taxonomy" id="701456"/>
    <lineage>
        <taxon>Viruses</taxon>
        <taxon>Duplodnaviria</taxon>
        <taxon>Heunggongvirae</taxon>
        <taxon>Uroviricota</taxon>
        <taxon>Caudoviricetes</taxon>
        <taxon>Fromanvirus</taxon>
        <taxon>Fromanvirus skipole</taxon>
    </lineage>
</organism>
<proteinExistence type="predicted"/>
<protein>
    <submittedName>
        <fullName evidence="1">Uncharacterized protein</fullName>
    </submittedName>
</protein>
<dbReference type="GeneID" id="18990471"/>